<reference evidence="3" key="1">
    <citation type="journal article" date="2020" name="Cell">
        <title>Large-Scale Comparative Analyses of Tick Genomes Elucidate Their Genetic Diversity and Vector Capacities.</title>
        <authorList>
            <consortium name="Tick Genome and Microbiome Consortium (TIGMIC)"/>
            <person name="Jia N."/>
            <person name="Wang J."/>
            <person name="Shi W."/>
            <person name="Du L."/>
            <person name="Sun Y."/>
            <person name="Zhan W."/>
            <person name="Jiang J.F."/>
            <person name="Wang Q."/>
            <person name="Zhang B."/>
            <person name="Ji P."/>
            <person name="Bell-Sakyi L."/>
            <person name="Cui X.M."/>
            <person name="Yuan T.T."/>
            <person name="Jiang B.G."/>
            <person name="Yang W.F."/>
            <person name="Lam T.T."/>
            <person name="Chang Q.C."/>
            <person name="Ding S.J."/>
            <person name="Wang X.J."/>
            <person name="Zhu J.G."/>
            <person name="Ruan X.D."/>
            <person name="Zhao L."/>
            <person name="Wei J.T."/>
            <person name="Ye R.Z."/>
            <person name="Que T.C."/>
            <person name="Du C.H."/>
            <person name="Zhou Y.H."/>
            <person name="Cheng J.X."/>
            <person name="Dai P.F."/>
            <person name="Guo W.B."/>
            <person name="Han X.H."/>
            <person name="Huang E.J."/>
            <person name="Li L.F."/>
            <person name="Wei W."/>
            <person name="Gao Y.C."/>
            <person name="Liu J.Z."/>
            <person name="Shao H.Z."/>
            <person name="Wang X."/>
            <person name="Wang C.C."/>
            <person name="Yang T.C."/>
            <person name="Huo Q.B."/>
            <person name="Li W."/>
            <person name="Chen H.Y."/>
            <person name="Chen S.E."/>
            <person name="Zhou L.G."/>
            <person name="Ni X.B."/>
            <person name="Tian J.H."/>
            <person name="Sheng Y."/>
            <person name="Liu T."/>
            <person name="Pan Y.S."/>
            <person name="Xia L.Y."/>
            <person name="Li J."/>
            <person name="Zhao F."/>
            <person name="Cao W.C."/>
        </authorList>
    </citation>
    <scope>NUCLEOTIDE SEQUENCE</scope>
    <source>
        <strain evidence="3">Rmic-2018</strain>
    </source>
</reference>
<dbReference type="PANTHER" id="PTHR14215">
    <property type="entry name" value="PROTEIN OF UNKNOWN FUNCTION DUF729"/>
    <property type="match status" value="1"/>
</dbReference>
<organism evidence="3 4">
    <name type="scientific">Rhipicephalus microplus</name>
    <name type="common">Cattle tick</name>
    <name type="synonym">Boophilus microplus</name>
    <dbReference type="NCBI Taxonomy" id="6941"/>
    <lineage>
        <taxon>Eukaryota</taxon>
        <taxon>Metazoa</taxon>
        <taxon>Ecdysozoa</taxon>
        <taxon>Arthropoda</taxon>
        <taxon>Chelicerata</taxon>
        <taxon>Arachnida</taxon>
        <taxon>Acari</taxon>
        <taxon>Parasitiformes</taxon>
        <taxon>Ixodida</taxon>
        <taxon>Ixodoidea</taxon>
        <taxon>Ixodidae</taxon>
        <taxon>Rhipicephalinae</taxon>
        <taxon>Rhipicephalus</taxon>
        <taxon>Boophilus</taxon>
    </lineage>
</organism>
<dbReference type="AlphaFoldDB" id="A0A9J6EJX2"/>
<proteinExistence type="inferred from homology"/>
<name>A0A9J6EJX2_RHIMP</name>
<dbReference type="EMBL" id="JABSTU010000003">
    <property type="protein sequence ID" value="KAH8034682.1"/>
    <property type="molecule type" value="Genomic_DNA"/>
</dbReference>
<feature type="region of interest" description="Disordered" evidence="2">
    <location>
        <begin position="143"/>
        <end position="169"/>
    </location>
</feature>
<keyword evidence="4" id="KW-1185">Reference proteome</keyword>
<gene>
    <name evidence="3" type="ORF">HPB51_000361</name>
</gene>
<reference evidence="3" key="2">
    <citation type="submission" date="2021-09" db="EMBL/GenBank/DDBJ databases">
        <authorList>
            <person name="Jia N."/>
            <person name="Wang J."/>
            <person name="Shi W."/>
            <person name="Du L."/>
            <person name="Sun Y."/>
            <person name="Zhan W."/>
            <person name="Jiang J."/>
            <person name="Wang Q."/>
            <person name="Zhang B."/>
            <person name="Ji P."/>
            <person name="Sakyi L.B."/>
            <person name="Cui X."/>
            <person name="Yuan T."/>
            <person name="Jiang B."/>
            <person name="Yang W."/>
            <person name="Lam T.T.-Y."/>
            <person name="Chang Q."/>
            <person name="Ding S."/>
            <person name="Wang X."/>
            <person name="Zhu J."/>
            <person name="Ruan X."/>
            <person name="Zhao L."/>
            <person name="Wei J."/>
            <person name="Que T."/>
            <person name="Du C."/>
            <person name="Cheng J."/>
            <person name="Dai P."/>
            <person name="Han X."/>
            <person name="Huang E."/>
            <person name="Gao Y."/>
            <person name="Liu J."/>
            <person name="Shao H."/>
            <person name="Ye R."/>
            <person name="Li L."/>
            <person name="Wei W."/>
            <person name="Wang X."/>
            <person name="Wang C."/>
            <person name="Huo Q."/>
            <person name="Li W."/>
            <person name="Guo W."/>
            <person name="Chen H."/>
            <person name="Chen S."/>
            <person name="Zhou L."/>
            <person name="Zhou L."/>
            <person name="Ni X."/>
            <person name="Tian J."/>
            <person name="Zhou Y."/>
            <person name="Sheng Y."/>
            <person name="Liu T."/>
            <person name="Pan Y."/>
            <person name="Xia L."/>
            <person name="Li J."/>
            <person name="Zhao F."/>
            <person name="Cao W."/>
        </authorList>
    </citation>
    <scope>NUCLEOTIDE SEQUENCE</scope>
    <source>
        <strain evidence="3">Rmic-2018</strain>
        <tissue evidence="3">Larvae</tissue>
    </source>
</reference>
<evidence type="ECO:0000256" key="1">
    <source>
        <dbReference type="ARBA" id="ARBA00005807"/>
    </source>
</evidence>
<evidence type="ECO:0000313" key="4">
    <source>
        <dbReference type="Proteomes" id="UP000821866"/>
    </source>
</evidence>
<dbReference type="Proteomes" id="UP000821866">
    <property type="component" value="Chromosome 11"/>
</dbReference>
<protein>
    <submittedName>
        <fullName evidence="3">Uncharacterized protein</fullName>
    </submittedName>
</protein>
<evidence type="ECO:0000313" key="3">
    <source>
        <dbReference type="EMBL" id="KAH8034682.1"/>
    </source>
</evidence>
<dbReference type="PANTHER" id="PTHR14215:SF0">
    <property type="entry name" value="WH2 DOMAIN-CONTAINING PROTEIN"/>
    <property type="match status" value="1"/>
</dbReference>
<accession>A0A9J6EJX2</accession>
<dbReference type="VEuPathDB" id="VectorBase:LOC119181121"/>
<evidence type="ECO:0000256" key="2">
    <source>
        <dbReference type="SAM" id="MobiDB-lite"/>
    </source>
</evidence>
<comment type="similarity">
    <text evidence="1">Belongs to the MTFR1 family.</text>
</comment>
<comment type="caution">
    <text evidence="3">The sequence shown here is derived from an EMBL/GenBank/DDBJ whole genome shotgun (WGS) entry which is preliminary data.</text>
</comment>
<dbReference type="InterPro" id="IPR007972">
    <property type="entry name" value="Mtfr1"/>
</dbReference>
<feature type="region of interest" description="Disordered" evidence="2">
    <location>
        <begin position="29"/>
        <end position="57"/>
    </location>
</feature>
<sequence>MGAFSNGKSTASGTVEYVAPDALQLTQAEVHRSRSLASVASEADLPPPPPSPSSPNVFATGHVVMRKQRLRDPARAEAEKCHEAMFANVLKGLGTVKLNKVEKSASGTPLRKSRESDLSTVTEPAGTLAEVLKKRFVFIHPTDSSDDSATEPWSPSTPQAVMPTRAHRGGDGILTRSALFTSSQANEKTWLSTLKEMSSDVTKLSPKQGGV</sequence>